<keyword evidence="2" id="KW-1185">Reference proteome</keyword>
<sequence length="157" mass="17654">MVMDVWVKVKVGVAARVHSLVVVSWGCAGESLLRWGNTVLWSAVVRSARIKYSGYGRCCLHLHLSRPLKRDVTTIPFTTTTTTPIPAPPSLVLLTPTTFKRNLQALRLEEEVKKETLMCLVVARSKIAYHEALAKGKDRWEDRFIKRPNLHQGAGIH</sequence>
<name>A0A5B7DC39_PORTR</name>
<comment type="caution">
    <text evidence="1">The sequence shown here is derived from an EMBL/GenBank/DDBJ whole genome shotgun (WGS) entry which is preliminary data.</text>
</comment>
<proteinExistence type="predicted"/>
<accession>A0A5B7DC39</accession>
<organism evidence="1 2">
    <name type="scientific">Portunus trituberculatus</name>
    <name type="common">Swimming crab</name>
    <name type="synonym">Neptunus trituberculatus</name>
    <dbReference type="NCBI Taxonomy" id="210409"/>
    <lineage>
        <taxon>Eukaryota</taxon>
        <taxon>Metazoa</taxon>
        <taxon>Ecdysozoa</taxon>
        <taxon>Arthropoda</taxon>
        <taxon>Crustacea</taxon>
        <taxon>Multicrustacea</taxon>
        <taxon>Malacostraca</taxon>
        <taxon>Eumalacostraca</taxon>
        <taxon>Eucarida</taxon>
        <taxon>Decapoda</taxon>
        <taxon>Pleocyemata</taxon>
        <taxon>Brachyura</taxon>
        <taxon>Eubrachyura</taxon>
        <taxon>Portunoidea</taxon>
        <taxon>Portunidae</taxon>
        <taxon>Portuninae</taxon>
        <taxon>Portunus</taxon>
    </lineage>
</organism>
<dbReference type="AlphaFoldDB" id="A0A5B7DC39"/>
<evidence type="ECO:0000313" key="2">
    <source>
        <dbReference type="Proteomes" id="UP000324222"/>
    </source>
</evidence>
<gene>
    <name evidence="1" type="ORF">E2C01_011682</name>
</gene>
<dbReference type="Proteomes" id="UP000324222">
    <property type="component" value="Unassembled WGS sequence"/>
</dbReference>
<evidence type="ECO:0000313" key="1">
    <source>
        <dbReference type="EMBL" id="MPC18789.1"/>
    </source>
</evidence>
<protein>
    <submittedName>
        <fullName evidence="1">Uncharacterized protein</fullName>
    </submittedName>
</protein>
<reference evidence="1 2" key="1">
    <citation type="submission" date="2019-05" db="EMBL/GenBank/DDBJ databases">
        <title>Another draft genome of Portunus trituberculatus and its Hox gene families provides insights of decapod evolution.</title>
        <authorList>
            <person name="Jeong J.-H."/>
            <person name="Song I."/>
            <person name="Kim S."/>
            <person name="Choi T."/>
            <person name="Kim D."/>
            <person name="Ryu S."/>
            <person name="Kim W."/>
        </authorList>
    </citation>
    <scope>NUCLEOTIDE SEQUENCE [LARGE SCALE GENOMIC DNA]</scope>
    <source>
        <tissue evidence="1">Muscle</tissue>
    </source>
</reference>
<dbReference type="EMBL" id="VSRR010000710">
    <property type="protein sequence ID" value="MPC18789.1"/>
    <property type="molecule type" value="Genomic_DNA"/>
</dbReference>